<accession>A0A0B5AMK9</accession>
<reference evidence="2 3" key="1">
    <citation type="submission" date="2014-08" db="EMBL/GenBank/DDBJ databases">
        <title>Complete genome of a marine bacteria Jeotgalibacillus malaysiensis.</title>
        <authorList>
            <person name="Yaakop A.S."/>
            <person name="Chan K.-G."/>
            <person name="Goh K.M."/>
        </authorList>
    </citation>
    <scope>NUCLEOTIDE SEQUENCE [LARGE SCALE GENOMIC DNA]</scope>
    <source>
        <strain evidence="2 3">D5</strain>
    </source>
</reference>
<dbReference type="OrthoDB" id="3078561at2"/>
<dbReference type="NCBIfam" id="TIGR01633">
    <property type="entry name" value="phi3626_gp14_N"/>
    <property type="match status" value="1"/>
</dbReference>
<dbReference type="BioCyc" id="JESP1508404:G14D9-11468-MONOMER"/>
<evidence type="ECO:0000313" key="3">
    <source>
        <dbReference type="Proteomes" id="UP000031449"/>
    </source>
</evidence>
<dbReference type="EMBL" id="CP009416">
    <property type="protein sequence ID" value="AJD91530.1"/>
    <property type="molecule type" value="Genomic_DNA"/>
</dbReference>
<feature type="domain" description="Siphovirus-type tail component RIFT-related" evidence="1">
    <location>
        <begin position="11"/>
        <end position="118"/>
    </location>
</feature>
<sequence>MFTFNQTNKSYLYELEGRSRKVYAPRNHELIKVPGLAGAIITDETVDVIYHEVPVGLNVTEDEYEDVIRELQLWLLTSTSKELRFHDEPTFVWRAKVTGSLNFTKKKRLYEGTITFICADPQRYGFERDIEFENGAATVINNGSIEAQPILTADVLQDITHLDLFTGQAYMRLGQEAEVGEQPVEEFERVETDTLASLANWSVGGTTDGGAVAGNFTIRNGAFAVSSFGTGSGWHGPSVLESIAGGPLQDFQAQIRITFPTIQDGIGRAEMYLLDDQNKPVVKVAMKKTGGGAKGNTAEVILINGSDRHTLVNYATDNGRAWNNFSGLLQVERRGNVWSAYIAQVDPVTYEHHTRYRPQNFTDVENRFMNQVAVKQLHAAQSGTLPVPDMTFYHLFINKINEVVDNSPVIIARAGDQIIFNHMNKTLTINGEDAKRYKDFGATYFGIPKGESVLLIAPADKVSASLRFREAYL</sequence>
<evidence type="ECO:0000259" key="1">
    <source>
        <dbReference type="Pfam" id="PF05709"/>
    </source>
</evidence>
<dbReference type="InterPro" id="IPR006520">
    <property type="entry name" value="Dit_BPSPP_N"/>
</dbReference>
<proteinExistence type="predicted"/>
<dbReference type="InterPro" id="IPR008841">
    <property type="entry name" value="Siphovirus-type_tail_N"/>
</dbReference>
<gene>
    <name evidence="2" type="ORF">JMA_22130</name>
</gene>
<dbReference type="Proteomes" id="UP000031449">
    <property type="component" value="Chromosome"/>
</dbReference>
<dbReference type="STRING" id="1508404.JMA_22130"/>
<dbReference type="AlphaFoldDB" id="A0A0B5AMK9"/>
<dbReference type="KEGG" id="jeo:JMA_22130"/>
<dbReference type="Gene3D" id="2.40.30.200">
    <property type="match status" value="1"/>
</dbReference>
<protein>
    <recommendedName>
        <fullName evidence="1">Siphovirus-type tail component RIFT-related domain-containing protein</fullName>
    </recommendedName>
</protein>
<dbReference type="HOGENOM" id="CLU_044174_0_0_9"/>
<dbReference type="Pfam" id="PF05709">
    <property type="entry name" value="Sipho_tail"/>
    <property type="match status" value="1"/>
</dbReference>
<name>A0A0B5AMK9_9BACL</name>
<keyword evidence="3" id="KW-1185">Reference proteome</keyword>
<evidence type="ECO:0000313" key="2">
    <source>
        <dbReference type="EMBL" id="AJD91530.1"/>
    </source>
</evidence>
<organism evidence="2 3">
    <name type="scientific">Jeotgalibacillus malaysiensis</name>
    <dbReference type="NCBI Taxonomy" id="1508404"/>
    <lineage>
        <taxon>Bacteria</taxon>
        <taxon>Bacillati</taxon>
        <taxon>Bacillota</taxon>
        <taxon>Bacilli</taxon>
        <taxon>Bacillales</taxon>
        <taxon>Caryophanaceae</taxon>
        <taxon>Jeotgalibacillus</taxon>
    </lineage>
</organism>